<dbReference type="InterPro" id="IPR003660">
    <property type="entry name" value="HAMP_dom"/>
</dbReference>
<dbReference type="PANTHER" id="PTHR32089:SF119">
    <property type="entry name" value="METHYL-ACCEPTING CHEMOTAXIS PROTEIN CTPL"/>
    <property type="match status" value="1"/>
</dbReference>
<dbReference type="CDD" id="cd06225">
    <property type="entry name" value="HAMP"/>
    <property type="match status" value="1"/>
</dbReference>
<dbReference type="Pfam" id="PF00672">
    <property type="entry name" value="HAMP"/>
    <property type="match status" value="1"/>
</dbReference>
<dbReference type="SMART" id="SM00283">
    <property type="entry name" value="MA"/>
    <property type="match status" value="1"/>
</dbReference>
<evidence type="ECO:0000256" key="4">
    <source>
        <dbReference type="ARBA" id="ARBA00023136"/>
    </source>
</evidence>
<reference evidence="11 12" key="1">
    <citation type="submission" date="2020-08" db="EMBL/GenBank/DDBJ databases">
        <title>Genomic Encyclopedia of Type Strains, Phase IV (KMG-IV): sequencing the most valuable type-strain genomes for metagenomic binning, comparative biology and taxonomic classification.</title>
        <authorList>
            <person name="Goeker M."/>
        </authorList>
    </citation>
    <scope>NUCLEOTIDE SEQUENCE [LARGE SCALE GENOMIC DNA]</scope>
    <source>
        <strain evidence="11 12">DSM 106739</strain>
    </source>
</reference>
<dbReference type="CDD" id="cd11386">
    <property type="entry name" value="MCP_signal"/>
    <property type="match status" value="1"/>
</dbReference>
<evidence type="ECO:0000256" key="1">
    <source>
        <dbReference type="ARBA" id="ARBA00004141"/>
    </source>
</evidence>
<sequence>MTITARLASLIGGAILALLVVGAIGLVQLGRLNASVRQVTEQEVPALEAIKGFESRYHELRTLVFRHIADPDLQRKSAIDAELKTKVGALDQDVQRFEARLEDPAAKARVAEFRKTVAAYFLVCETALTRSRQNQTEAAMELAVSPFIEDAAVLSDEILGALAKEAGDRVASTREASASTYKTAFGVLAALIVVAMAAMVVLGWLLAASITRPLTSLRNTVVEIGSSLDFTRRIPSRGRDEIGQTVAAFNTMVESVQASFAELAQSAGRVGEAARGMQHTSQQLAQSAGVQADSASAMAAAVEEVTVSINHVADRAQEAATLSADASRSAGSGAQVVGATVQRFSTIATEVDQTAASLDALQSETARISSVVGVIREVAEQTNLLALNAAIEAARAGEQGRGFAVVADEVRGLAERTAKSTSEITQLVGRIQSGAQQVVQRMQQTVATVKEGASEAVAAGEAIHTIKGSSDQAVDMVSDITDSIREQSAASNAIAQQVERIATMTEESTASARHTASAASDLNALAEKMVGAISRYRY</sequence>
<feature type="transmembrane region" description="Helical" evidence="8">
    <location>
        <begin position="184"/>
        <end position="207"/>
    </location>
</feature>
<proteinExistence type="inferred from homology"/>
<dbReference type="GO" id="GO:0006935">
    <property type="term" value="P:chemotaxis"/>
    <property type="evidence" value="ECO:0007669"/>
    <property type="project" value="UniProtKB-ARBA"/>
</dbReference>
<feature type="domain" description="Methyl-accepting transducer" evidence="9">
    <location>
        <begin position="266"/>
        <end position="502"/>
    </location>
</feature>
<dbReference type="SMART" id="SM00304">
    <property type="entry name" value="HAMP"/>
    <property type="match status" value="2"/>
</dbReference>
<keyword evidence="5 7" id="KW-0807">Transducer</keyword>
<dbReference type="PANTHER" id="PTHR32089">
    <property type="entry name" value="METHYL-ACCEPTING CHEMOTAXIS PROTEIN MCPB"/>
    <property type="match status" value="1"/>
</dbReference>
<evidence type="ECO:0000256" key="8">
    <source>
        <dbReference type="SAM" id="Phobius"/>
    </source>
</evidence>
<evidence type="ECO:0000313" key="11">
    <source>
        <dbReference type="EMBL" id="MBB4011823.1"/>
    </source>
</evidence>
<evidence type="ECO:0000256" key="2">
    <source>
        <dbReference type="ARBA" id="ARBA00022692"/>
    </source>
</evidence>
<dbReference type="FunFam" id="1.10.287.950:FF:000001">
    <property type="entry name" value="Methyl-accepting chemotaxis sensory transducer"/>
    <property type="match status" value="1"/>
</dbReference>
<dbReference type="RefSeq" id="WP_183632792.1">
    <property type="nucleotide sequence ID" value="NZ_BAABLE010000011.1"/>
</dbReference>
<evidence type="ECO:0000259" key="10">
    <source>
        <dbReference type="PROSITE" id="PS50885"/>
    </source>
</evidence>
<feature type="transmembrane region" description="Helical" evidence="8">
    <location>
        <begin position="6"/>
        <end position="27"/>
    </location>
</feature>
<dbReference type="PROSITE" id="PS50111">
    <property type="entry name" value="CHEMOTAXIS_TRANSDUC_2"/>
    <property type="match status" value="1"/>
</dbReference>
<dbReference type="Pfam" id="PF12729">
    <property type="entry name" value="4HB_MCP_1"/>
    <property type="match status" value="1"/>
</dbReference>
<evidence type="ECO:0000259" key="9">
    <source>
        <dbReference type="PROSITE" id="PS50111"/>
    </source>
</evidence>
<dbReference type="GO" id="GO:0016020">
    <property type="term" value="C:membrane"/>
    <property type="evidence" value="ECO:0007669"/>
    <property type="project" value="UniProtKB-SubCell"/>
</dbReference>
<comment type="caution">
    <text evidence="11">The sequence shown here is derived from an EMBL/GenBank/DDBJ whole genome shotgun (WGS) entry which is preliminary data.</text>
</comment>
<name>A0A840BGM4_9RHOO</name>
<evidence type="ECO:0000256" key="5">
    <source>
        <dbReference type="ARBA" id="ARBA00023224"/>
    </source>
</evidence>
<evidence type="ECO:0000256" key="7">
    <source>
        <dbReference type="PROSITE-ProRule" id="PRU00284"/>
    </source>
</evidence>
<gene>
    <name evidence="11" type="ORF">GGR36_001131</name>
</gene>
<feature type="domain" description="HAMP" evidence="10">
    <location>
        <begin position="208"/>
        <end position="261"/>
    </location>
</feature>
<dbReference type="Pfam" id="PF00015">
    <property type="entry name" value="MCPsignal"/>
    <property type="match status" value="1"/>
</dbReference>
<dbReference type="Gene3D" id="1.10.287.950">
    <property type="entry name" value="Methyl-accepting chemotaxis protein"/>
    <property type="match status" value="1"/>
</dbReference>
<dbReference type="AlphaFoldDB" id="A0A840BGM4"/>
<dbReference type="InterPro" id="IPR024478">
    <property type="entry name" value="HlyB_4HB_MCP"/>
</dbReference>
<comment type="subcellular location">
    <subcellularLocation>
        <location evidence="1">Membrane</location>
        <topology evidence="1">Multi-pass membrane protein</topology>
    </subcellularLocation>
</comment>
<dbReference type="GO" id="GO:0007165">
    <property type="term" value="P:signal transduction"/>
    <property type="evidence" value="ECO:0007669"/>
    <property type="project" value="UniProtKB-KW"/>
</dbReference>
<keyword evidence="12" id="KW-1185">Reference proteome</keyword>
<protein>
    <submittedName>
        <fullName evidence="11">Methyl-accepting chemotaxis protein</fullName>
    </submittedName>
</protein>
<dbReference type="SUPFAM" id="SSF58104">
    <property type="entry name" value="Methyl-accepting chemotaxis protein (MCP) signaling domain"/>
    <property type="match status" value="1"/>
</dbReference>
<dbReference type="InterPro" id="IPR004089">
    <property type="entry name" value="MCPsignal_dom"/>
</dbReference>
<dbReference type="EMBL" id="JACIET010000001">
    <property type="protein sequence ID" value="MBB4011823.1"/>
    <property type="molecule type" value="Genomic_DNA"/>
</dbReference>
<evidence type="ECO:0000313" key="12">
    <source>
        <dbReference type="Proteomes" id="UP000561045"/>
    </source>
</evidence>
<keyword evidence="3 8" id="KW-1133">Transmembrane helix</keyword>
<dbReference type="PROSITE" id="PS50885">
    <property type="entry name" value="HAMP"/>
    <property type="match status" value="1"/>
</dbReference>
<keyword evidence="2 8" id="KW-0812">Transmembrane</keyword>
<dbReference type="Proteomes" id="UP000561045">
    <property type="component" value="Unassembled WGS sequence"/>
</dbReference>
<evidence type="ECO:0000256" key="3">
    <source>
        <dbReference type="ARBA" id="ARBA00022989"/>
    </source>
</evidence>
<organism evidence="11 12">
    <name type="scientific">Niveibacterium umoris</name>
    <dbReference type="NCBI Taxonomy" id="1193620"/>
    <lineage>
        <taxon>Bacteria</taxon>
        <taxon>Pseudomonadati</taxon>
        <taxon>Pseudomonadota</taxon>
        <taxon>Betaproteobacteria</taxon>
        <taxon>Rhodocyclales</taxon>
        <taxon>Rhodocyclaceae</taxon>
        <taxon>Niveibacterium</taxon>
    </lineage>
</organism>
<accession>A0A840BGM4</accession>
<evidence type="ECO:0000256" key="6">
    <source>
        <dbReference type="ARBA" id="ARBA00029447"/>
    </source>
</evidence>
<keyword evidence="4 8" id="KW-0472">Membrane</keyword>
<comment type="similarity">
    <text evidence="6">Belongs to the methyl-accepting chemotaxis (MCP) protein family.</text>
</comment>